<sequence length="190" mass="19787">MKTRLLSPVLAAALALSAGAASAADYAVDTTHSFVTFKVSHLGVSYVLGGFDVTSGTITFDPEGTPADQKVTVEVDLTSLDSNHAERDKHLRSSDFLNTDVNSSASFTSTSFEGDATGGVLKGDLTFFGTTKPIEVSVTKVGEGKDPWGGYRAGFEGTAKLTPADFGMNYNLGPAAATVDLNIVLEGVQQ</sequence>
<protein>
    <submittedName>
        <fullName evidence="3">YceI family protein</fullName>
    </submittedName>
</protein>
<reference evidence="3" key="2">
    <citation type="submission" date="2023-04" db="EMBL/GenBank/DDBJ databases">
        <title>'Rhodoalgimonas zhirmunskyi' gen. nov., isolated from a red alga.</title>
        <authorList>
            <person name="Nedashkovskaya O.I."/>
            <person name="Otstavnykh N.Y."/>
            <person name="Bystritskaya E.P."/>
            <person name="Balabanova L.A."/>
            <person name="Isaeva M.P."/>
        </authorList>
    </citation>
    <scope>NUCLEOTIDE SEQUENCE</scope>
    <source>
        <strain evidence="3">10Alg 79</strain>
    </source>
</reference>
<proteinExistence type="predicted"/>
<dbReference type="SUPFAM" id="SSF101874">
    <property type="entry name" value="YceI-like"/>
    <property type="match status" value="1"/>
</dbReference>
<feature type="signal peptide" evidence="1">
    <location>
        <begin position="1"/>
        <end position="23"/>
    </location>
</feature>
<dbReference type="Gene3D" id="2.40.128.110">
    <property type="entry name" value="Lipid/polyisoprenoid-binding, YceI-like"/>
    <property type="match status" value="1"/>
</dbReference>
<dbReference type="AlphaFoldDB" id="A0AAJ1X7X1"/>
<dbReference type="SMART" id="SM00867">
    <property type="entry name" value="YceI"/>
    <property type="match status" value="1"/>
</dbReference>
<evidence type="ECO:0000313" key="4">
    <source>
        <dbReference type="Proteomes" id="UP001227162"/>
    </source>
</evidence>
<comment type="caution">
    <text evidence="3">The sequence shown here is derived from an EMBL/GenBank/DDBJ whole genome shotgun (WGS) entry which is preliminary data.</text>
</comment>
<feature type="chain" id="PRO_5042586946" evidence="1">
    <location>
        <begin position="24"/>
        <end position="190"/>
    </location>
</feature>
<keyword evidence="1" id="KW-0732">Signal</keyword>
<reference evidence="3" key="1">
    <citation type="submission" date="2022-07" db="EMBL/GenBank/DDBJ databases">
        <authorList>
            <person name="Otstavnykh N."/>
            <person name="Isaeva M."/>
            <person name="Bystritskaya E."/>
        </authorList>
    </citation>
    <scope>NUCLEOTIDE SEQUENCE</scope>
    <source>
        <strain evidence="3">10Alg 79</strain>
    </source>
</reference>
<dbReference type="PANTHER" id="PTHR34406:SF1">
    <property type="entry name" value="PROTEIN YCEI"/>
    <property type="match status" value="1"/>
</dbReference>
<name>A0AAJ1X7X1_9RHOB</name>
<evidence type="ECO:0000256" key="1">
    <source>
        <dbReference type="SAM" id="SignalP"/>
    </source>
</evidence>
<evidence type="ECO:0000313" key="3">
    <source>
        <dbReference type="EMBL" id="MDQ2095002.1"/>
    </source>
</evidence>
<dbReference type="InterPro" id="IPR007372">
    <property type="entry name" value="Lipid/polyisoprenoid-bd_YceI"/>
</dbReference>
<keyword evidence="4" id="KW-1185">Reference proteome</keyword>
<feature type="domain" description="Lipid/polyisoprenoid-binding YceI-like" evidence="2">
    <location>
        <begin position="25"/>
        <end position="188"/>
    </location>
</feature>
<dbReference type="EMBL" id="JANFFA010000003">
    <property type="protein sequence ID" value="MDQ2095002.1"/>
    <property type="molecule type" value="Genomic_DNA"/>
</dbReference>
<dbReference type="InterPro" id="IPR036761">
    <property type="entry name" value="TTHA0802/YceI-like_sf"/>
</dbReference>
<dbReference type="RefSeq" id="WP_317626606.1">
    <property type="nucleotide sequence ID" value="NZ_JANFFA010000003.1"/>
</dbReference>
<organism evidence="3 4">
    <name type="scientific">Rhodalgimonas zhirmunskyi</name>
    <dbReference type="NCBI Taxonomy" id="2964767"/>
    <lineage>
        <taxon>Bacteria</taxon>
        <taxon>Pseudomonadati</taxon>
        <taxon>Pseudomonadota</taxon>
        <taxon>Alphaproteobacteria</taxon>
        <taxon>Rhodobacterales</taxon>
        <taxon>Roseobacteraceae</taxon>
        <taxon>Rhodalgimonas</taxon>
    </lineage>
</organism>
<evidence type="ECO:0000259" key="2">
    <source>
        <dbReference type="SMART" id="SM00867"/>
    </source>
</evidence>
<gene>
    <name evidence="3" type="ORF">NOI20_12845</name>
</gene>
<dbReference type="Proteomes" id="UP001227162">
    <property type="component" value="Unassembled WGS sequence"/>
</dbReference>
<dbReference type="PANTHER" id="PTHR34406">
    <property type="entry name" value="PROTEIN YCEI"/>
    <property type="match status" value="1"/>
</dbReference>
<dbReference type="Pfam" id="PF04264">
    <property type="entry name" value="YceI"/>
    <property type="match status" value="1"/>
</dbReference>
<accession>A0AAJ1X7X1</accession>